<proteinExistence type="inferred from homology"/>
<evidence type="ECO:0000256" key="1">
    <source>
        <dbReference type="ARBA" id="ARBA00004141"/>
    </source>
</evidence>
<keyword evidence="4" id="KW-0276">Fatty acid metabolism</keyword>
<dbReference type="AlphaFoldDB" id="A0A9X3S6Y7"/>
<dbReference type="PANTHER" id="PTHR11351:SF3">
    <property type="entry name" value="BLL4393 PROTEIN"/>
    <property type="match status" value="1"/>
</dbReference>
<evidence type="ECO:0000256" key="5">
    <source>
        <dbReference type="ARBA" id="ARBA00022989"/>
    </source>
</evidence>
<dbReference type="Pfam" id="PF00487">
    <property type="entry name" value="FA_desaturase"/>
    <property type="match status" value="1"/>
</dbReference>
<evidence type="ECO:0000313" key="13">
    <source>
        <dbReference type="Proteomes" id="UP001149140"/>
    </source>
</evidence>
<feature type="transmembrane region" description="Helical" evidence="10">
    <location>
        <begin position="181"/>
        <end position="199"/>
    </location>
</feature>
<evidence type="ECO:0000256" key="9">
    <source>
        <dbReference type="ARBA" id="ARBA00023136"/>
    </source>
</evidence>
<organism evidence="12 13">
    <name type="scientific">Solirubrobacter ginsenosidimutans</name>
    <dbReference type="NCBI Taxonomy" id="490573"/>
    <lineage>
        <taxon>Bacteria</taxon>
        <taxon>Bacillati</taxon>
        <taxon>Actinomycetota</taxon>
        <taxon>Thermoleophilia</taxon>
        <taxon>Solirubrobacterales</taxon>
        <taxon>Solirubrobacteraceae</taxon>
        <taxon>Solirubrobacter</taxon>
    </lineage>
</organism>
<keyword evidence="13" id="KW-1185">Reference proteome</keyword>
<keyword evidence="8" id="KW-0443">Lipid metabolism</keyword>
<dbReference type="EMBL" id="JAPDOD010000101">
    <property type="protein sequence ID" value="MDA0167327.1"/>
    <property type="molecule type" value="Genomic_DNA"/>
</dbReference>
<dbReference type="PANTHER" id="PTHR11351">
    <property type="entry name" value="ACYL-COA DESATURASE"/>
    <property type="match status" value="1"/>
</dbReference>
<evidence type="ECO:0000256" key="3">
    <source>
        <dbReference type="ARBA" id="ARBA00022692"/>
    </source>
</evidence>
<evidence type="ECO:0000259" key="11">
    <source>
        <dbReference type="Pfam" id="PF00487"/>
    </source>
</evidence>
<gene>
    <name evidence="12" type="ORF">OM076_44110</name>
</gene>
<comment type="subcellular location">
    <subcellularLocation>
        <location evidence="1">Membrane</location>
        <topology evidence="1">Multi-pass membrane protein</topology>
    </subcellularLocation>
</comment>
<evidence type="ECO:0000256" key="8">
    <source>
        <dbReference type="ARBA" id="ARBA00023098"/>
    </source>
</evidence>
<keyword evidence="9 10" id="KW-0472">Membrane</keyword>
<dbReference type="GO" id="GO:0016020">
    <property type="term" value="C:membrane"/>
    <property type="evidence" value="ECO:0007669"/>
    <property type="project" value="UniProtKB-SubCell"/>
</dbReference>
<keyword evidence="5 10" id="KW-1133">Transmembrane helix</keyword>
<reference evidence="12" key="1">
    <citation type="submission" date="2022-10" db="EMBL/GenBank/DDBJ databases">
        <title>The WGS of Solirubrobacter ginsenosidimutans DSM 21036.</title>
        <authorList>
            <person name="Jiang Z."/>
        </authorList>
    </citation>
    <scope>NUCLEOTIDE SEQUENCE</scope>
    <source>
        <strain evidence="12">DSM 21036</strain>
    </source>
</reference>
<dbReference type="GO" id="GO:0016717">
    <property type="term" value="F:oxidoreductase activity, acting on paired donors, with oxidation of a pair of donors resulting in the reduction of molecular oxygen to two molecules of water"/>
    <property type="evidence" value="ECO:0007669"/>
    <property type="project" value="InterPro"/>
</dbReference>
<dbReference type="RefSeq" id="WP_270046592.1">
    <property type="nucleotide sequence ID" value="NZ_JAPDOD010000101.1"/>
</dbReference>
<protein>
    <submittedName>
        <fullName evidence="12">Acyl-CoA desaturase</fullName>
    </submittedName>
</protein>
<dbReference type="CDD" id="cd03505">
    <property type="entry name" value="Delta9-FADS-like"/>
    <property type="match status" value="1"/>
</dbReference>
<dbReference type="InterPro" id="IPR015876">
    <property type="entry name" value="Acyl-CoA_DS"/>
</dbReference>
<accession>A0A9X3S6Y7</accession>
<dbReference type="PRINTS" id="PR00075">
    <property type="entry name" value="FACDDSATRASE"/>
</dbReference>
<comment type="caution">
    <text evidence="12">The sequence shown here is derived from an EMBL/GenBank/DDBJ whole genome shotgun (WGS) entry which is preliminary data.</text>
</comment>
<evidence type="ECO:0000256" key="4">
    <source>
        <dbReference type="ARBA" id="ARBA00022832"/>
    </source>
</evidence>
<evidence type="ECO:0000256" key="2">
    <source>
        <dbReference type="ARBA" id="ARBA00008749"/>
    </source>
</evidence>
<evidence type="ECO:0000256" key="10">
    <source>
        <dbReference type="SAM" id="Phobius"/>
    </source>
</evidence>
<feature type="transmembrane region" description="Helical" evidence="10">
    <location>
        <begin position="152"/>
        <end position="175"/>
    </location>
</feature>
<dbReference type="InterPro" id="IPR005804">
    <property type="entry name" value="FA_desaturase_dom"/>
</dbReference>
<name>A0A9X3S6Y7_9ACTN</name>
<keyword evidence="7" id="KW-0408">Iron</keyword>
<evidence type="ECO:0000256" key="6">
    <source>
        <dbReference type="ARBA" id="ARBA00023002"/>
    </source>
</evidence>
<keyword evidence="3 10" id="KW-0812">Transmembrane</keyword>
<comment type="similarity">
    <text evidence="2">Belongs to the fatty acid desaturase type 2 family.</text>
</comment>
<feature type="domain" description="Fatty acid desaturase" evidence="11">
    <location>
        <begin position="30"/>
        <end position="249"/>
    </location>
</feature>
<keyword evidence="6" id="KW-0560">Oxidoreductase</keyword>
<feature type="transmembrane region" description="Helical" evidence="10">
    <location>
        <begin position="30"/>
        <end position="49"/>
    </location>
</feature>
<evidence type="ECO:0000256" key="7">
    <source>
        <dbReference type="ARBA" id="ARBA00023004"/>
    </source>
</evidence>
<dbReference type="GO" id="GO:0006631">
    <property type="term" value="P:fatty acid metabolic process"/>
    <property type="evidence" value="ECO:0007669"/>
    <property type="project" value="UniProtKB-KW"/>
</dbReference>
<sequence>MVVIGLPPAALVLAGWLAWGGTLRWHDLVVLAVTYTLSGLGVTVGYHRLFTHRSFKTTRPLRILFAILGSTAVEGPVIEWVATHRKHHRFSDRPGDPHSPHIEDATGWAGALRGLLHAHVGWIFRGKDMANPQRYAKDLVTDRDLCFISRTFPLWVLVGMAVPFALGFALTQTLAGGLTGLLWGGAVRVLVLHHATFSINSLCHFFGRRAFATGDESRNLAWLAPIAFGEAWHNNHHAFPTSARHGLGRWQFDPSAWLIATLERSKLAWDVVSISPDRQQAKRTSDNR</sequence>
<evidence type="ECO:0000313" key="12">
    <source>
        <dbReference type="EMBL" id="MDA0167327.1"/>
    </source>
</evidence>
<dbReference type="Proteomes" id="UP001149140">
    <property type="component" value="Unassembled WGS sequence"/>
</dbReference>